<dbReference type="Gene3D" id="3.40.50.12370">
    <property type="match status" value="1"/>
</dbReference>
<evidence type="ECO:0000313" key="4">
    <source>
        <dbReference type="Proteomes" id="UP000516173"/>
    </source>
</evidence>
<dbReference type="PRINTS" id="PR01438">
    <property type="entry name" value="UNVRSLSTRESS"/>
</dbReference>
<feature type="domain" description="UspA" evidence="2">
    <location>
        <begin position="143"/>
        <end position="221"/>
    </location>
</feature>
<dbReference type="KEGG" id="nwl:NWFMUON74_38490"/>
<dbReference type="Gene3D" id="3.40.50.620">
    <property type="entry name" value="HUPs"/>
    <property type="match status" value="1"/>
</dbReference>
<name>A0A7G1KLD7_9NOCA</name>
<gene>
    <name evidence="3" type="ORF">NWFMUON74_38490</name>
</gene>
<feature type="domain" description="UspA" evidence="2">
    <location>
        <begin position="16"/>
        <end position="124"/>
    </location>
</feature>
<dbReference type="InterPro" id="IPR014729">
    <property type="entry name" value="Rossmann-like_a/b/a_fold"/>
</dbReference>
<dbReference type="EMBL" id="AP023396">
    <property type="protein sequence ID" value="BCK56077.1"/>
    <property type="molecule type" value="Genomic_DNA"/>
</dbReference>
<dbReference type="PANTHER" id="PTHR46268">
    <property type="entry name" value="STRESS RESPONSE PROTEIN NHAX"/>
    <property type="match status" value="1"/>
</dbReference>
<organism evidence="3 4">
    <name type="scientific">Nocardia wallacei</name>
    <dbReference type="NCBI Taxonomy" id="480035"/>
    <lineage>
        <taxon>Bacteria</taxon>
        <taxon>Bacillati</taxon>
        <taxon>Actinomycetota</taxon>
        <taxon>Actinomycetes</taxon>
        <taxon>Mycobacteriales</taxon>
        <taxon>Nocardiaceae</taxon>
        <taxon>Nocardia</taxon>
    </lineage>
</organism>
<accession>A0A7G1KLD7</accession>
<evidence type="ECO:0000256" key="1">
    <source>
        <dbReference type="ARBA" id="ARBA00008791"/>
    </source>
</evidence>
<dbReference type="SUPFAM" id="SSF52402">
    <property type="entry name" value="Adenine nucleotide alpha hydrolases-like"/>
    <property type="match status" value="2"/>
</dbReference>
<proteinExistence type="inferred from homology"/>
<sequence length="224" mass="24396">MAREYGDDPRQPAIAPIVVGVDGSAGADAAVAWAADLAAQRERELRIVHGLSFGGMREVFGRHEMWMPAIQDAVRTHGAILVRRAEQRVRETRPEVGVATEISLDSPAKLLLRHSATAYLVAMGGRFPGDPYVLFPGYEIETGERVSLAERLAGWQEKYPQVPVRRQVAPAEPKADLLRWSNSAQLLVVGSRGRGGVRGLLLGSTSNFLVQHAHCPVMVVHPAK</sequence>
<dbReference type="Proteomes" id="UP000516173">
    <property type="component" value="Chromosome"/>
</dbReference>
<evidence type="ECO:0000313" key="3">
    <source>
        <dbReference type="EMBL" id="BCK56077.1"/>
    </source>
</evidence>
<comment type="similarity">
    <text evidence="1">Belongs to the universal stress protein A family.</text>
</comment>
<dbReference type="PANTHER" id="PTHR46268:SF6">
    <property type="entry name" value="UNIVERSAL STRESS PROTEIN UP12"/>
    <property type="match status" value="1"/>
</dbReference>
<dbReference type="InterPro" id="IPR006016">
    <property type="entry name" value="UspA"/>
</dbReference>
<reference evidence="3 4" key="1">
    <citation type="submission" date="2020-08" db="EMBL/GenBank/DDBJ databases">
        <title>Genome Sequencing of Nocardia wallacei strain FMUON74 and assembly.</title>
        <authorList>
            <person name="Toyokawa M."/>
            <person name="Uesaka K."/>
        </authorList>
    </citation>
    <scope>NUCLEOTIDE SEQUENCE [LARGE SCALE GENOMIC DNA]</scope>
    <source>
        <strain evidence="3 4">FMUON74</strain>
    </source>
</reference>
<keyword evidence="4" id="KW-1185">Reference proteome</keyword>
<protein>
    <recommendedName>
        <fullName evidence="2">UspA domain-containing protein</fullName>
    </recommendedName>
</protein>
<dbReference type="AlphaFoldDB" id="A0A7G1KLD7"/>
<dbReference type="InterPro" id="IPR006015">
    <property type="entry name" value="Universal_stress_UspA"/>
</dbReference>
<evidence type="ECO:0000259" key="2">
    <source>
        <dbReference type="Pfam" id="PF00582"/>
    </source>
</evidence>
<dbReference type="Pfam" id="PF00582">
    <property type="entry name" value="Usp"/>
    <property type="match status" value="2"/>
</dbReference>